<dbReference type="RefSeq" id="WP_218282062.1">
    <property type="nucleotide sequence ID" value="NZ_CP078093.1"/>
</dbReference>
<accession>A0ABX8R8J2</accession>
<evidence type="ECO:0000313" key="3">
    <source>
        <dbReference type="Proteomes" id="UP000886818"/>
    </source>
</evidence>
<sequence length="74" mass="8218">MAVSVKMGPSKLKITFSNGMDDNGNEKKRSRTYSNIKPTAKDQDIYDVATTLIGLQNSKALEVERVDEKEIVEA</sequence>
<evidence type="ECO:0000259" key="1">
    <source>
        <dbReference type="Pfam" id="PF07872"/>
    </source>
</evidence>
<feature type="domain" description="DUF1659" evidence="1">
    <location>
        <begin position="7"/>
        <end position="73"/>
    </location>
</feature>
<name>A0ABX8R8J2_9CLOT</name>
<organism evidence="2 3">
    <name type="scientific">Crassaminicella indica</name>
    <dbReference type="NCBI Taxonomy" id="2855394"/>
    <lineage>
        <taxon>Bacteria</taxon>
        <taxon>Bacillati</taxon>
        <taxon>Bacillota</taxon>
        <taxon>Clostridia</taxon>
        <taxon>Eubacteriales</taxon>
        <taxon>Clostridiaceae</taxon>
        <taxon>Crassaminicella</taxon>
    </lineage>
</organism>
<reference evidence="2" key="1">
    <citation type="submission" date="2021-07" db="EMBL/GenBank/DDBJ databases">
        <title>Complete genome sequence of Crassaminicella sp. 143-21, isolated from a deep-sea hydrothermal vent.</title>
        <authorList>
            <person name="Li X."/>
        </authorList>
    </citation>
    <scope>NUCLEOTIDE SEQUENCE</scope>
    <source>
        <strain evidence="2">143-21</strain>
    </source>
</reference>
<dbReference type="InterPro" id="IPR012454">
    <property type="entry name" value="DUF1659"/>
</dbReference>
<keyword evidence="3" id="KW-1185">Reference proteome</keyword>
<proteinExistence type="predicted"/>
<gene>
    <name evidence="2" type="ORF">KVH43_08145</name>
</gene>
<dbReference type="Pfam" id="PF07872">
    <property type="entry name" value="DUF1659"/>
    <property type="match status" value="1"/>
</dbReference>
<evidence type="ECO:0000313" key="2">
    <source>
        <dbReference type="EMBL" id="QXM05363.1"/>
    </source>
</evidence>
<protein>
    <submittedName>
        <fullName evidence="2">DUF1659 domain-containing protein</fullName>
    </submittedName>
</protein>
<dbReference type="EMBL" id="CP078093">
    <property type="protein sequence ID" value="QXM05363.1"/>
    <property type="molecule type" value="Genomic_DNA"/>
</dbReference>
<dbReference type="Proteomes" id="UP000886818">
    <property type="component" value="Chromosome"/>
</dbReference>